<reference evidence="2" key="1">
    <citation type="journal article" date="2013" name="Nat. Genet.">
        <title>The draft genomes of soft-shell turtle and green sea turtle yield insights into the development and evolution of the turtle-specific body plan.</title>
        <authorList>
            <person name="Wang Z."/>
            <person name="Pascual-Anaya J."/>
            <person name="Zadissa A."/>
            <person name="Li W."/>
            <person name="Niimura Y."/>
            <person name="Huang Z."/>
            <person name="Li C."/>
            <person name="White S."/>
            <person name="Xiong Z."/>
            <person name="Fang D."/>
            <person name="Wang B."/>
            <person name="Ming Y."/>
            <person name="Chen Y."/>
            <person name="Zheng Y."/>
            <person name="Kuraku S."/>
            <person name="Pignatelli M."/>
            <person name="Herrero J."/>
            <person name="Beal K."/>
            <person name="Nozawa M."/>
            <person name="Li Q."/>
            <person name="Wang J."/>
            <person name="Zhang H."/>
            <person name="Yu L."/>
            <person name="Shigenobu S."/>
            <person name="Wang J."/>
            <person name="Liu J."/>
            <person name="Flicek P."/>
            <person name="Searle S."/>
            <person name="Wang J."/>
            <person name="Kuratani S."/>
            <person name="Yin Y."/>
            <person name="Aken B."/>
            <person name="Zhang G."/>
            <person name="Irie N."/>
        </authorList>
    </citation>
    <scope>NUCLEOTIDE SEQUENCE [LARGE SCALE GENOMIC DNA]</scope>
</reference>
<organism evidence="1 2">
    <name type="scientific">Chelonia mydas</name>
    <name type="common">Green sea-turtle</name>
    <name type="synonym">Chelonia agassizi</name>
    <dbReference type="NCBI Taxonomy" id="8469"/>
    <lineage>
        <taxon>Eukaryota</taxon>
        <taxon>Metazoa</taxon>
        <taxon>Chordata</taxon>
        <taxon>Craniata</taxon>
        <taxon>Vertebrata</taxon>
        <taxon>Euteleostomi</taxon>
        <taxon>Archelosauria</taxon>
        <taxon>Testudinata</taxon>
        <taxon>Testudines</taxon>
        <taxon>Cryptodira</taxon>
        <taxon>Durocryptodira</taxon>
        <taxon>Americhelydia</taxon>
        <taxon>Chelonioidea</taxon>
        <taxon>Cheloniidae</taxon>
        <taxon>Chelonia</taxon>
    </lineage>
</organism>
<dbReference type="Proteomes" id="UP000031443">
    <property type="component" value="Unassembled WGS sequence"/>
</dbReference>
<sequence>MECGTARGQYHEEDATVMGVTWVQEQRVTGRDTTSRGGAVLIPQTASRRSLSGKAHVASDTVSLFSVRRSYKYGFKEGSLGHLDSYREVYQMQNGDPQRQSGNPGKTFGKLAVYYALSQFGITDYDSTVHNVCFWNI</sequence>
<accession>M7B7X2</accession>
<name>M7B7X2_CHEMY</name>
<evidence type="ECO:0000313" key="1">
    <source>
        <dbReference type="EMBL" id="EMP31645.1"/>
    </source>
</evidence>
<dbReference type="EMBL" id="KB544574">
    <property type="protein sequence ID" value="EMP31645.1"/>
    <property type="molecule type" value="Genomic_DNA"/>
</dbReference>
<keyword evidence="2" id="KW-1185">Reference proteome</keyword>
<evidence type="ECO:0000313" key="2">
    <source>
        <dbReference type="Proteomes" id="UP000031443"/>
    </source>
</evidence>
<proteinExistence type="predicted"/>
<protein>
    <submittedName>
        <fullName evidence="1">Uncharacterized protein</fullName>
    </submittedName>
</protein>
<dbReference type="AlphaFoldDB" id="M7B7X2"/>
<gene>
    <name evidence="1" type="ORF">UY3_11222</name>
</gene>